<evidence type="ECO:0000313" key="2">
    <source>
        <dbReference type="Proteomes" id="UP000028643"/>
    </source>
</evidence>
<protein>
    <submittedName>
        <fullName evidence="1">Uncharacterized protein</fullName>
    </submittedName>
</protein>
<dbReference type="Pfam" id="PF20192">
    <property type="entry name" value="DUF6555"/>
    <property type="match status" value="1"/>
</dbReference>
<name>A0A085V685_PSESX</name>
<accession>A0A085V685</accession>
<dbReference type="Proteomes" id="UP000028643">
    <property type="component" value="Unassembled WGS sequence"/>
</dbReference>
<reference evidence="1 2" key="1">
    <citation type="submission" date="2014-07" db="EMBL/GenBank/DDBJ databases">
        <title>Draft Genome Sequences of Environmental Pseudomonas syringae strains.</title>
        <authorList>
            <person name="Baltrus D.A."/>
            <person name="Berge O."/>
            <person name="Morris C."/>
        </authorList>
    </citation>
    <scope>NUCLEOTIDE SEQUENCE [LARGE SCALE GENOMIC DNA]</scope>
    <source>
        <strain evidence="1 2">CEB003</strain>
    </source>
</reference>
<sequence>MPLEHHFRIDYLLHGTYKSFYVRAVTMSNAEAWHWATLDAGIGQIPKYRTDPVPKMSKPQAERLGLTNVEWVRA</sequence>
<gene>
    <name evidence="1" type="ORF">IV02_16160</name>
</gene>
<proteinExistence type="predicted"/>
<dbReference type="InterPro" id="IPR046685">
    <property type="entry name" value="DUF6555"/>
</dbReference>
<evidence type="ECO:0000313" key="1">
    <source>
        <dbReference type="EMBL" id="KFE50948.1"/>
    </source>
</evidence>
<dbReference type="RefSeq" id="WP_047576236.1">
    <property type="nucleotide sequence ID" value="NZ_JPQT01000108.1"/>
</dbReference>
<dbReference type="AlphaFoldDB" id="A0A085V685"/>
<organism evidence="1 2">
    <name type="scientific">Pseudomonas syringae</name>
    <dbReference type="NCBI Taxonomy" id="317"/>
    <lineage>
        <taxon>Bacteria</taxon>
        <taxon>Pseudomonadati</taxon>
        <taxon>Pseudomonadota</taxon>
        <taxon>Gammaproteobacteria</taxon>
        <taxon>Pseudomonadales</taxon>
        <taxon>Pseudomonadaceae</taxon>
        <taxon>Pseudomonas</taxon>
    </lineage>
</organism>
<comment type="caution">
    <text evidence="1">The sequence shown here is derived from an EMBL/GenBank/DDBJ whole genome shotgun (WGS) entry which is preliminary data.</text>
</comment>
<dbReference type="EMBL" id="JPQT01000108">
    <property type="protein sequence ID" value="KFE50948.1"/>
    <property type="molecule type" value="Genomic_DNA"/>
</dbReference>
<dbReference type="PATRIC" id="fig|317.174.peg.3304"/>